<dbReference type="Gene3D" id="1.10.10.60">
    <property type="entry name" value="Homeodomain-like"/>
    <property type="match status" value="2"/>
</dbReference>
<dbReference type="SMART" id="SM00342">
    <property type="entry name" value="HTH_ARAC"/>
    <property type="match status" value="1"/>
</dbReference>
<keyword evidence="3" id="KW-0804">Transcription</keyword>
<name>A8ML53_ALKOO</name>
<dbReference type="PROSITE" id="PS01124">
    <property type="entry name" value="HTH_ARAC_FAMILY_2"/>
    <property type="match status" value="1"/>
</dbReference>
<dbReference type="GO" id="GO:0003700">
    <property type="term" value="F:DNA-binding transcription factor activity"/>
    <property type="evidence" value="ECO:0007669"/>
    <property type="project" value="InterPro"/>
</dbReference>
<reference evidence="6" key="1">
    <citation type="submission" date="2007-10" db="EMBL/GenBank/DDBJ databases">
        <title>Complete genome of Alkaliphilus oremlandii OhILAs.</title>
        <authorList>
            <person name="Copeland A."/>
            <person name="Lucas S."/>
            <person name="Lapidus A."/>
            <person name="Barry K."/>
            <person name="Detter J.C."/>
            <person name="Glavina del Rio T."/>
            <person name="Hammon N."/>
            <person name="Israni S."/>
            <person name="Dalin E."/>
            <person name="Tice H."/>
            <person name="Pitluck S."/>
            <person name="Chain P."/>
            <person name="Malfatti S."/>
            <person name="Shin M."/>
            <person name="Vergez L."/>
            <person name="Schmutz J."/>
            <person name="Larimer F."/>
            <person name="Land M."/>
            <person name="Hauser L."/>
            <person name="Kyrpides N."/>
            <person name="Mikhailova N."/>
            <person name="Stolz J.F."/>
            <person name="Dawson A."/>
            <person name="Fisher E."/>
            <person name="Crable B."/>
            <person name="Perera E."/>
            <person name="Lisak J."/>
            <person name="Ranganathan M."/>
            <person name="Basu P."/>
            <person name="Richardson P."/>
        </authorList>
    </citation>
    <scope>NUCLEOTIDE SEQUENCE [LARGE SCALE GENOMIC DNA]</scope>
    <source>
        <strain evidence="6">OhILAs</strain>
    </source>
</reference>
<feature type="domain" description="HTH araC/xylS-type" evidence="4">
    <location>
        <begin position="139"/>
        <end position="237"/>
    </location>
</feature>
<evidence type="ECO:0000256" key="1">
    <source>
        <dbReference type="ARBA" id="ARBA00023015"/>
    </source>
</evidence>
<dbReference type="EMBL" id="CP000853">
    <property type="protein sequence ID" value="ABW17870.1"/>
    <property type="molecule type" value="Genomic_DNA"/>
</dbReference>
<evidence type="ECO:0000256" key="2">
    <source>
        <dbReference type="ARBA" id="ARBA00023125"/>
    </source>
</evidence>
<dbReference type="KEGG" id="aoe:Clos_0307"/>
<dbReference type="HOGENOM" id="CLU_036605_3_1_9"/>
<dbReference type="PANTHER" id="PTHR43280:SF28">
    <property type="entry name" value="HTH-TYPE TRANSCRIPTIONAL ACTIVATOR RHAS"/>
    <property type="match status" value="1"/>
</dbReference>
<dbReference type="GO" id="GO:0043565">
    <property type="term" value="F:sequence-specific DNA binding"/>
    <property type="evidence" value="ECO:0007669"/>
    <property type="project" value="InterPro"/>
</dbReference>
<dbReference type="Proteomes" id="UP000000269">
    <property type="component" value="Chromosome"/>
</dbReference>
<dbReference type="RefSeq" id="WP_012158185.1">
    <property type="nucleotide sequence ID" value="NC_009922.1"/>
</dbReference>
<dbReference type="eggNOG" id="COG2207">
    <property type="taxonomic scope" value="Bacteria"/>
</dbReference>
<evidence type="ECO:0000256" key="3">
    <source>
        <dbReference type="ARBA" id="ARBA00023163"/>
    </source>
</evidence>
<keyword evidence="6" id="KW-1185">Reference proteome</keyword>
<dbReference type="SUPFAM" id="SSF46689">
    <property type="entry name" value="Homeodomain-like"/>
    <property type="match status" value="2"/>
</dbReference>
<dbReference type="PROSITE" id="PS00041">
    <property type="entry name" value="HTH_ARAC_FAMILY_1"/>
    <property type="match status" value="1"/>
</dbReference>
<dbReference type="InterPro" id="IPR018060">
    <property type="entry name" value="HTH_AraC"/>
</dbReference>
<dbReference type="STRING" id="350688.Clos_0307"/>
<sequence length="245" mass="28070">MNNAIIENICYPRPNAEVLHTVYDFEITLINTILNGQVEKALNLYHKFFALESNYTAVSNNDIHILKTYLISVSMLISHRVIQKGVSTYSSKSKYQAFAKAIHKTSSKIEALNMGKTMVTAYATQVKKSLNKVDNISIRRAIDYILNNLGETLTLEEVANHANLSKCYFCTQFKKEMKMSFTDYLSHARIEKSKYLLCNSNKSILDIAILIGFNSQSYFTTQFKKYTGVSPKEFRAKKEDNEYVF</sequence>
<organism evidence="5 6">
    <name type="scientific">Alkaliphilus oremlandii (strain OhILAs)</name>
    <name type="common">Clostridium oremlandii (strain OhILAs)</name>
    <dbReference type="NCBI Taxonomy" id="350688"/>
    <lineage>
        <taxon>Bacteria</taxon>
        <taxon>Bacillati</taxon>
        <taxon>Bacillota</taxon>
        <taxon>Clostridia</taxon>
        <taxon>Peptostreptococcales</taxon>
        <taxon>Natronincolaceae</taxon>
        <taxon>Alkaliphilus</taxon>
    </lineage>
</organism>
<dbReference type="PANTHER" id="PTHR43280">
    <property type="entry name" value="ARAC-FAMILY TRANSCRIPTIONAL REGULATOR"/>
    <property type="match status" value="1"/>
</dbReference>
<evidence type="ECO:0000313" key="5">
    <source>
        <dbReference type="EMBL" id="ABW17870.1"/>
    </source>
</evidence>
<dbReference type="InterPro" id="IPR009057">
    <property type="entry name" value="Homeodomain-like_sf"/>
</dbReference>
<evidence type="ECO:0000259" key="4">
    <source>
        <dbReference type="PROSITE" id="PS01124"/>
    </source>
</evidence>
<dbReference type="InterPro" id="IPR018062">
    <property type="entry name" value="HTH_AraC-typ_CS"/>
</dbReference>
<keyword evidence="1" id="KW-0805">Transcription regulation</keyword>
<accession>A8ML53</accession>
<gene>
    <name evidence="5" type="ordered locus">Clos_0307</name>
</gene>
<dbReference type="AlphaFoldDB" id="A8ML53"/>
<dbReference type="Pfam" id="PF12833">
    <property type="entry name" value="HTH_18"/>
    <property type="match status" value="1"/>
</dbReference>
<evidence type="ECO:0000313" key="6">
    <source>
        <dbReference type="Proteomes" id="UP000000269"/>
    </source>
</evidence>
<protein>
    <submittedName>
        <fullName evidence="5">Transcriptional regulator, AraC family</fullName>
    </submittedName>
</protein>
<keyword evidence="2" id="KW-0238">DNA-binding</keyword>
<dbReference type="PRINTS" id="PR00032">
    <property type="entry name" value="HTHARAC"/>
</dbReference>
<proteinExistence type="predicted"/>
<dbReference type="InterPro" id="IPR020449">
    <property type="entry name" value="Tscrpt_reg_AraC-type_HTH"/>
</dbReference>